<sequence>MKRALFLLIFSLITFISYSQKKPAYVIYTATGKKVSYKKMLKTLDKKDIILFGELHNNAIAHWMQYEVTNDLSASNSMILGAEMFEADNQKPLNDYLAGNIDAKALDTLARLWPNYKTDYAPLVDLAKKKQLPFIATNIPRRYASMVNKSGFNVLNTLSAEEKSWMAPLPMPFDSELPTYKNILAMMAGHGTPQLVEAQASKDATMAHFILKNYQPSHTFIHYNGSYHSNHYEGILWYLKRERSDLQYATIATVMQDDLNKLLEENKLMADFIICIDSNMTNTY</sequence>
<dbReference type="CDD" id="cd14727">
    <property type="entry name" value="ChanN-like"/>
    <property type="match status" value="1"/>
</dbReference>
<comment type="caution">
    <text evidence="2">The sequence shown here is derived from an EMBL/GenBank/DDBJ whole genome shotgun (WGS) entry which is preliminary data.</text>
</comment>
<dbReference type="AlphaFoldDB" id="A0A0L8ALS7"/>
<dbReference type="EMBL" id="JSVA01000008">
    <property type="protein sequence ID" value="KOF03206.1"/>
    <property type="molecule type" value="Genomic_DNA"/>
</dbReference>
<evidence type="ECO:0000259" key="1">
    <source>
        <dbReference type="Pfam" id="PF04187"/>
    </source>
</evidence>
<dbReference type="Pfam" id="PF04187">
    <property type="entry name" value="Cofac_haem_bdg"/>
    <property type="match status" value="1"/>
</dbReference>
<evidence type="ECO:0000313" key="2">
    <source>
        <dbReference type="EMBL" id="KOF03206.1"/>
    </source>
</evidence>
<dbReference type="RefSeq" id="WP_053223146.1">
    <property type="nucleotide sequence ID" value="NZ_JSVA01000008.1"/>
</dbReference>
<dbReference type="Proteomes" id="UP000036908">
    <property type="component" value="Unassembled WGS sequence"/>
</dbReference>
<accession>A0A0L8ALS7</accession>
<protein>
    <submittedName>
        <fullName evidence="2">Iron-regulated protein</fullName>
    </submittedName>
</protein>
<dbReference type="PATRIC" id="fig|1566026.4.peg.3397"/>
<evidence type="ECO:0000313" key="3">
    <source>
        <dbReference type="Proteomes" id="UP000036908"/>
    </source>
</evidence>
<gene>
    <name evidence="2" type="ORF">OB69_07810</name>
</gene>
<dbReference type="SUPFAM" id="SSF159501">
    <property type="entry name" value="EreA/ChaN-like"/>
    <property type="match status" value="1"/>
</dbReference>
<dbReference type="OrthoDB" id="1680202at2"/>
<reference evidence="3" key="1">
    <citation type="submission" date="2014-11" db="EMBL/GenBank/DDBJ databases">
        <title>Genome sequencing of Roseivirga sp. D-25.</title>
        <authorList>
            <person name="Selvaratnam C."/>
            <person name="Thevarajoo S."/>
            <person name="Goh K.M."/>
            <person name="Eee R."/>
            <person name="Chan K.-G."/>
            <person name="Chong C.S."/>
        </authorList>
    </citation>
    <scope>NUCLEOTIDE SEQUENCE [LARGE SCALE GENOMIC DNA]</scope>
    <source>
        <strain evidence="3">D-25</strain>
    </source>
</reference>
<keyword evidence="3" id="KW-1185">Reference proteome</keyword>
<name>A0A0L8ALS7_9BACT</name>
<proteinExistence type="predicted"/>
<feature type="domain" description="Haem-binding uptake Tiki superfamily ChaN" evidence="1">
    <location>
        <begin position="40"/>
        <end position="239"/>
    </location>
</feature>
<dbReference type="Gene3D" id="3.40.50.11550">
    <property type="match status" value="1"/>
</dbReference>
<organism evidence="2 3">
    <name type="scientific">Roseivirga seohaensis subsp. aquiponti</name>
    <dbReference type="NCBI Taxonomy" id="1566026"/>
    <lineage>
        <taxon>Bacteria</taxon>
        <taxon>Pseudomonadati</taxon>
        <taxon>Bacteroidota</taxon>
        <taxon>Cytophagia</taxon>
        <taxon>Cytophagales</taxon>
        <taxon>Roseivirgaceae</taxon>
        <taxon>Roseivirga</taxon>
    </lineage>
</organism>
<dbReference type="InterPro" id="IPR007314">
    <property type="entry name" value="Cofac_haem-bd_dom"/>
</dbReference>